<evidence type="ECO:0000256" key="4">
    <source>
        <dbReference type="ARBA" id="ARBA00023136"/>
    </source>
</evidence>
<evidence type="ECO:0000256" key="2">
    <source>
        <dbReference type="ARBA" id="ARBA00022692"/>
    </source>
</evidence>
<feature type="region of interest" description="Disordered" evidence="6">
    <location>
        <begin position="1"/>
        <end position="153"/>
    </location>
</feature>
<feature type="transmembrane region" description="Helical" evidence="7">
    <location>
        <begin position="165"/>
        <end position="186"/>
    </location>
</feature>
<feature type="compositionally biased region" description="Basic and acidic residues" evidence="6">
    <location>
        <begin position="35"/>
        <end position="65"/>
    </location>
</feature>
<name>A0A1H5Z9A6_9RHOB</name>
<sequence>MAKATTPRKTTRTTKARTTKPRSTAAKTTAAAKKATAEAEEVVKDAVEAVEQMEKSATEETKSEAPSETEDASAPEDKAEDAAVSEDTTDAVPASDDQNVQAEESTDSPADDNAAKDDSETGESATDTTPEPVEEVEQPSDELKDTTPTPAPVIKETIVERKAGFFPMLLGGVAAAVAGFGLSQYLGPNGWPFSDGAGFEAEITEKLSDQEQQINALESQLADLTPRFDGVDGGFAEIQTSLGDIASQADALETTLVATEAQISALSERMVELEKRPMEDAVSPATIAAYQAELDKLVASVDAERAEMEKQRQEVADLAQRAVEAEQSAQREALVSDLKIATATVIADVNAGKPFAASLEPLIASNIVSVPEGLTSVADTGVPTQSDLLNSFPKAARQALATARASEDDGTRPSLTSYFAAQLGARSVQPREGDDADAVLSRAEAAVANGDLEAAFKEIEGLSDDAKADMAEWVAAAKTRFDAVSAIQAISAELNKE</sequence>
<evidence type="ECO:0000256" key="1">
    <source>
        <dbReference type="ARBA" id="ARBA00004370"/>
    </source>
</evidence>
<keyword evidence="4 7" id="KW-0472">Membrane</keyword>
<dbReference type="PANTHER" id="PTHR15415:SF7">
    <property type="entry name" value="MICOS COMPLEX SUBUNIT MIC60"/>
    <property type="match status" value="1"/>
</dbReference>
<evidence type="ECO:0000313" key="9">
    <source>
        <dbReference type="Proteomes" id="UP000236752"/>
    </source>
</evidence>
<evidence type="ECO:0000313" key="8">
    <source>
        <dbReference type="EMBL" id="SEG31936.1"/>
    </source>
</evidence>
<keyword evidence="3 7" id="KW-1133">Transmembrane helix</keyword>
<accession>A0A1H5Z9A6</accession>
<feature type="compositionally biased region" description="Low complexity" evidence="6">
    <location>
        <begin position="21"/>
        <end position="34"/>
    </location>
</feature>
<reference evidence="8 9" key="1">
    <citation type="submission" date="2016-10" db="EMBL/GenBank/DDBJ databases">
        <authorList>
            <person name="de Groot N.N."/>
        </authorList>
    </citation>
    <scope>NUCLEOTIDE SEQUENCE [LARGE SCALE GENOMIC DNA]</scope>
    <source>
        <strain evidence="8 9">DSM 26915</strain>
    </source>
</reference>
<dbReference type="RefSeq" id="WP_103910755.1">
    <property type="nucleotide sequence ID" value="NZ_FNUZ01000003.1"/>
</dbReference>
<dbReference type="AlphaFoldDB" id="A0A1H5Z9A6"/>
<dbReference type="PANTHER" id="PTHR15415">
    <property type="entry name" value="MITOFILIN"/>
    <property type="match status" value="1"/>
</dbReference>
<evidence type="ECO:0000256" key="3">
    <source>
        <dbReference type="ARBA" id="ARBA00022989"/>
    </source>
</evidence>
<gene>
    <name evidence="8" type="ORF">SAMN04488045_2451</name>
</gene>
<dbReference type="OrthoDB" id="7659420at2"/>
<keyword evidence="9" id="KW-1185">Reference proteome</keyword>
<proteinExistence type="predicted"/>
<feature type="compositionally biased region" description="Basic residues" evidence="6">
    <location>
        <begin position="9"/>
        <end position="20"/>
    </location>
</feature>
<dbReference type="Pfam" id="PF09731">
    <property type="entry name" value="Mitofilin"/>
    <property type="match status" value="1"/>
</dbReference>
<evidence type="ECO:0000256" key="6">
    <source>
        <dbReference type="SAM" id="MobiDB-lite"/>
    </source>
</evidence>
<protein>
    <submittedName>
        <fullName evidence="8">Inner membrane protein</fullName>
    </submittedName>
</protein>
<dbReference type="GO" id="GO:0016020">
    <property type="term" value="C:membrane"/>
    <property type="evidence" value="ECO:0007669"/>
    <property type="project" value="UniProtKB-SubCell"/>
</dbReference>
<dbReference type="EMBL" id="FNUZ01000003">
    <property type="protein sequence ID" value="SEG31936.1"/>
    <property type="molecule type" value="Genomic_DNA"/>
</dbReference>
<feature type="coiled-coil region" evidence="5">
    <location>
        <begin position="249"/>
        <end position="328"/>
    </location>
</feature>
<keyword evidence="2 7" id="KW-0812">Transmembrane</keyword>
<evidence type="ECO:0000256" key="5">
    <source>
        <dbReference type="SAM" id="Coils"/>
    </source>
</evidence>
<dbReference type="Proteomes" id="UP000236752">
    <property type="component" value="Unassembled WGS sequence"/>
</dbReference>
<organism evidence="8 9">
    <name type="scientific">Thalassococcus halodurans</name>
    <dbReference type="NCBI Taxonomy" id="373675"/>
    <lineage>
        <taxon>Bacteria</taxon>
        <taxon>Pseudomonadati</taxon>
        <taxon>Pseudomonadota</taxon>
        <taxon>Alphaproteobacteria</taxon>
        <taxon>Rhodobacterales</taxon>
        <taxon>Roseobacteraceae</taxon>
        <taxon>Thalassococcus</taxon>
    </lineage>
</organism>
<dbReference type="InterPro" id="IPR019133">
    <property type="entry name" value="MIC60"/>
</dbReference>
<dbReference type="Gene3D" id="1.10.287.1490">
    <property type="match status" value="1"/>
</dbReference>
<comment type="subcellular location">
    <subcellularLocation>
        <location evidence="1">Membrane</location>
    </subcellularLocation>
</comment>
<keyword evidence="5" id="KW-0175">Coiled coil</keyword>
<evidence type="ECO:0000256" key="7">
    <source>
        <dbReference type="SAM" id="Phobius"/>
    </source>
</evidence>